<dbReference type="RefSeq" id="WP_067870050.1">
    <property type="nucleotide sequence ID" value="NZ_JAAXOP010000001.1"/>
</dbReference>
<dbReference type="CDD" id="cd06558">
    <property type="entry name" value="crotonase-like"/>
    <property type="match status" value="1"/>
</dbReference>
<keyword evidence="3" id="KW-1185">Reference proteome</keyword>
<dbReference type="SUPFAM" id="SSF52096">
    <property type="entry name" value="ClpP/crotonase"/>
    <property type="match status" value="1"/>
</dbReference>
<dbReference type="Pfam" id="PF00378">
    <property type="entry name" value="ECH_1"/>
    <property type="match status" value="1"/>
</dbReference>
<dbReference type="Gene3D" id="1.10.12.10">
    <property type="entry name" value="Lyase 2-enoyl-coa Hydratase, Chain A, domain 2"/>
    <property type="match status" value="1"/>
</dbReference>
<dbReference type="InterPro" id="IPR029045">
    <property type="entry name" value="ClpP/crotonase-like_dom_sf"/>
</dbReference>
<dbReference type="InterPro" id="IPR001753">
    <property type="entry name" value="Enoyl-CoA_hydra/iso"/>
</dbReference>
<protein>
    <submittedName>
        <fullName evidence="2">Enoyl-CoA hydratase</fullName>
        <ecNumber evidence="2">4.2.1.17</ecNumber>
    </submittedName>
</protein>
<dbReference type="EMBL" id="JAAXOP010000001">
    <property type="protein sequence ID" value="NKY48778.1"/>
    <property type="molecule type" value="Genomic_DNA"/>
</dbReference>
<evidence type="ECO:0000256" key="1">
    <source>
        <dbReference type="ARBA" id="ARBA00005254"/>
    </source>
</evidence>
<dbReference type="PANTHER" id="PTHR43684:SF4">
    <property type="entry name" value="ENOYL-COA HYDRATASE_ISOMERASE FAMILY PROTEIN (AFU_ORTHOLOGUE AFUA_1G01890)"/>
    <property type="match status" value="1"/>
</dbReference>
<dbReference type="Proteomes" id="UP000565711">
    <property type="component" value="Unassembled WGS sequence"/>
</dbReference>
<reference evidence="2 3" key="1">
    <citation type="submission" date="2020-04" db="EMBL/GenBank/DDBJ databases">
        <title>MicrobeNet Type strains.</title>
        <authorList>
            <person name="Nicholson A.C."/>
        </authorList>
    </citation>
    <scope>NUCLEOTIDE SEQUENCE [LARGE SCALE GENOMIC DNA]</scope>
    <source>
        <strain evidence="2 3">JCM 12354</strain>
    </source>
</reference>
<comment type="similarity">
    <text evidence="1">Belongs to the enoyl-CoA hydratase/isomerase family.</text>
</comment>
<dbReference type="AlphaFoldDB" id="A0A846XUJ9"/>
<dbReference type="EC" id="4.2.1.17" evidence="2"/>
<evidence type="ECO:0000313" key="3">
    <source>
        <dbReference type="Proteomes" id="UP000565711"/>
    </source>
</evidence>
<dbReference type="InterPro" id="IPR014748">
    <property type="entry name" value="Enoyl-CoA_hydra_C"/>
</dbReference>
<comment type="caution">
    <text evidence="2">The sequence shown here is derived from an EMBL/GenBank/DDBJ whole genome shotgun (WGS) entry which is preliminary data.</text>
</comment>
<dbReference type="GO" id="GO:0004300">
    <property type="term" value="F:enoyl-CoA hydratase activity"/>
    <property type="evidence" value="ECO:0007669"/>
    <property type="project" value="UniProtKB-EC"/>
</dbReference>
<dbReference type="InterPro" id="IPR051053">
    <property type="entry name" value="ECH/Chromodomain_protein"/>
</dbReference>
<proteinExistence type="inferred from homology"/>
<gene>
    <name evidence="2" type="ORF">HGA08_00950</name>
</gene>
<dbReference type="Gene3D" id="3.90.226.10">
    <property type="entry name" value="2-enoyl-CoA Hydratase, Chain A, domain 1"/>
    <property type="match status" value="1"/>
</dbReference>
<accession>A0A846XUJ9</accession>
<evidence type="ECO:0000313" key="2">
    <source>
        <dbReference type="EMBL" id="NKY48778.1"/>
    </source>
</evidence>
<name>A0A846XUJ9_9NOCA</name>
<keyword evidence="2" id="KW-0456">Lyase</keyword>
<dbReference type="PANTHER" id="PTHR43684">
    <property type="match status" value="1"/>
</dbReference>
<sequence>MTYETIKYDVTDAIATITLHRPEARNGFTAAMSNELSDAFTRADADDAVKVVVFTASGDYFCVGMDMSVQGEPEDMEDPEWVEWATRVARPMTNSNKPIIVAIPGAAVGVGITMTLPADFRLAADDARFGFVFGRRGLAPEAGSLWYLPQLVGLAKAKEWMLTGRLVDASEGLSAGLVTSLHPRAELSEAAYTLARELATQMAPTSAAVIRRGLTAMTAHGSPEAAFRLDRKTIPHALRGKDIGEGVAAFLEKRDPKFVGVARTDIPQLADWLDGAE</sequence>
<organism evidence="2 3">
    <name type="scientific">Nocardia vermiculata</name>
    <dbReference type="NCBI Taxonomy" id="257274"/>
    <lineage>
        <taxon>Bacteria</taxon>
        <taxon>Bacillati</taxon>
        <taxon>Actinomycetota</taxon>
        <taxon>Actinomycetes</taxon>
        <taxon>Mycobacteriales</taxon>
        <taxon>Nocardiaceae</taxon>
        <taxon>Nocardia</taxon>
    </lineage>
</organism>